<dbReference type="PANTHER" id="PTHR34978:SF3">
    <property type="entry name" value="SLR0241 PROTEIN"/>
    <property type="match status" value="1"/>
</dbReference>
<evidence type="ECO:0000256" key="2">
    <source>
        <dbReference type="ARBA" id="ARBA00022723"/>
    </source>
</evidence>
<comment type="similarity">
    <text evidence="6">Belongs to the peptidase M48 family.</text>
</comment>
<gene>
    <name evidence="9" type="ORF">HDA39_003243</name>
</gene>
<feature type="transmembrane region" description="Helical" evidence="7">
    <location>
        <begin position="271"/>
        <end position="296"/>
    </location>
</feature>
<evidence type="ECO:0000256" key="1">
    <source>
        <dbReference type="ARBA" id="ARBA00022670"/>
    </source>
</evidence>
<dbReference type="AlphaFoldDB" id="A0A7W9J6I1"/>
<dbReference type="InterPro" id="IPR001915">
    <property type="entry name" value="Peptidase_M48"/>
</dbReference>
<keyword evidence="7" id="KW-1133">Transmembrane helix</keyword>
<proteinExistence type="inferred from homology"/>
<keyword evidence="1 6" id="KW-0645">Protease</keyword>
<evidence type="ECO:0000256" key="4">
    <source>
        <dbReference type="ARBA" id="ARBA00022833"/>
    </source>
</evidence>
<keyword evidence="4 6" id="KW-0862">Zinc</keyword>
<comment type="cofactor">
    <cofactor evidence="6">
        <name>Zn(2+)</name>
        <dbReference type="ChEBI" id="CHEBI:29105"/>
    </cofactor>
    <text evidence="6">Binds 1 zinc ion per subunit.</text>
</comment>
<feature type="domain" description="Peptidase M48" evidence="8">
    <location>
        <begin position="130"/>
        <end position="186"/>
    </location>
</feature>
<evidence type="ECO:0000313" key="9">
    <source>
        <dbReference type="EMBL" id="MBB5836509.1"/>
    </source>
</evidence>
<dbReference type="Pfam" id="PF01435">
    <property type="entry name" value="Peptidase_M48"/>
    <property type="match status" value="1"/>
</dbReference>
<name>A0A7W9J6I1_9ACTN</name>
<evidence type="ECO:0000256" key="3">
    <source>
        <dbReference type="ARBA" id="ARBA00022801"/>
    </source>
</evidence>
<dbReference type="GO" id="GO:0004222">
    <property type="term" value="F:metalloendopeptidase activity"/>
    <property type="evidence" value="ECO:0007669"/>
    <property type="project" value="InterPro"/>
</dbReference>
<feature type="transmembrane region" description="Helical" evidence="7">
    <location>
        <begin position="35"/>
        <end position="59"/>
    </location>
</feature>
<dbReference type="GO" id="GO:0006508">
    <property type="term" value="P:proteolysis"/>
    <property type="evidence" value="ECO:0007669"/>
    <property type="project" value="UniProtKB-KW"/>
</dbReference>
<reference evidence="9 10" key="1">
    <citation type="submission" date="2020-08" db="EMBL/GenBank/DDBJ databases">
        <title>Sequencing the genomes of 1000 actinobacteria strains.</title>
        <authorList>
            <person name="Klenk H.-P."/>
        </authorList>
    </citation>
    <scope>NUCLEOTIDE SEQUENCE [LARGE SCALE GENOMIC DNA]</scope>
    <source>
        <strain evidence="9 10">DSM 28967</strain>
    </source>
</reference>
<keyword evidence="5 6" id="KW-0482">Metalloprotease</keyword>
<dbReference type="PANTHER" id="PTHR34978">
    <property type="entry name" value="POSSIBLE SENSOR-TRANSDUCER PROTEIN BLAR"/>
    <property type="match status" value="1"/>
</dbReference>
<sequence>MITPILLAALALVLTGPAPALLARSSWPYRIPRAAVALWQALSLAAVLAALGAGISLSYSTAGEPGEPRFDPSSPRDLAAAAVLALTALVAIRLAYAAGRVAVGTRARRKRHRDLVDVLATPDGLIPGLRVLAEETPLAYCLPALRGARVVVSVGALDRLDDSELRAVLAHEQAHLRARHDLVLEAFTALHMAFPRWVRSDVALEQARTLVELLADDDARRRNGPLPLARALVALAGSPAPAAGMAITSTAKSATVLRVQRLADPEPRFPLLSAATYATAVALLVLPTVTVAAPVLKALAEAVH</sequence>
<comment type="caution">
    <text evidence="9">The sequence shown here is derived from an EMBL/GenBank/DDBJ whole genome shotgun (WGS) entry which is preliminary data.</text>
</comment>
<keyword evidence="10" id="KW-1185">Reference proteome</keyword>
<dbReference type="InterPro" id="IPR052173">
    <property type="entry name" value="Beta-lactam_resp_regulator"/>
</dbReference>
<evidence type="ECO:0000256" key="5">
    <source>
        <dbReference type="ARBA" id="ARBA00023049"/>
    </source>
</evidence>
<dbReference type="Gene3D" id="3.30.2010.10">
    <property type="entry name" value="Metalloproteases ('zincins'), catalytic domain"/>
    <property type="match status" value="1"/>
</dbReference>
<feature type="transmembrane region" description="Helical" evidence="7">
    <location>
        <begin position="79"/>
        <end position="103"/>
    </location>
</feature>
<evidence type="ECO:0000256" key="6">
    <source>
        <dbReference type="RuleBase" id="RU003983"/>
    </source>
</evidence>
<evidence type="ECO:0000313" key="10">
    <source>
        <dbReference type="Proteomes" id="UP000549971"/>
    </source>
</evidence>
<dbReference type="RefSeq" id="WP_184796014.1">
    <property type="nucleotide sequence ID" value="NZ_JACHMY010000001.1"/>
</dbReference>
<keyword evidence="3 6" id="KW-0378">Hydrolase</keyword>
<organism evidence="9 10">
    <name type="scientific">Kribbella italica</name>
    <dbReference type="NCBI Taxonomy" id="1540520"/>
    <lineage>
        <taxon>Bacteria</taxon>
        <taxon>Bacillati</taxon>
        <taxon>Actinomycetota</taxon>
        <taxon>Actinomycetes</taxon>
        <taxon>Propionibacteriales</taxon>
        <taxon>Kribbellaceae</taxon>
        <taxon>Kribbella</taxon>
    </lineage>
</organism>
<dbReference type="CDD" id="cd07326">
    <property type="entry name" value="M56_BlaR1_MecR1_like"/>
    <property type="match status" value="1"/>
</dbReference>
<dbReference type="EMBL" id="JACHMY010000001">
    <property type="protein sequence ID" value="MBB5836509.1"/>
    <property type="molecule type" value="Genomic_DNA"/>
</dbReference>
<protein>
    <submittedName>
        <fullName evidence="9">Zn-dependent protease with chaperone function</fullName>
    </submittedName>
</protein>
<evidence type="ECO:0000259" key="8">
    <source>
        <dbReference type="Pfam" id="PF01435"/>
    </source>
</evidence>
<feature type="transmembrane region" description="Helical" evidence="7">
    <location>
        <begin position="228"/>
        <end position="251"/>
    </location>
</feature>
<dbReference type="Proteomes" id="UP000549971">
    <property type="component" value="Unassembled WGS sequence"/>
</dbReference>
<dbReference type="GO" id="GO:0046872">
    <property type="term" value="F:metal ion binding"/>
    <property type="evidence" value="ECO:0007669"/>
    <property type="project" value="UniProtKB-KW"/>
</dbReference>
<evidence type="ECO:0000256" key="7">
    <source>
        <dbReference type="SAM" id="Phobius"/>
    </source>
</evidence>
<keyword evidence="7" id="KW-0812">Transmembrane</keyword>
<keyword evidence="7" id="KW-0472">Membrane</keyword>
<feature type="transmembrane region" description="Helical" evidence="7">
    <location>
        <begin position="6"/>
        <end position="23"/>
    </location>
</feature>
<keyword evidence="2" id="KW-0479">Metal-binding</keyword>
<accession>A0A7W9J6I1</accession>